<feature type="domain" description="PapC-like C-terminal" evidence="10">
    <location>
        <begin position="794"/>
        <end position="858"/>
    </location>
</feature>
<dbReference type="Pfam" id="PF00577">
    <property type="entry name" value="Usher"/>
    <property type="match status" value="1"/>
</dbReference>
<dbReference type="PANTHER" id="PTHR30451">
    <property type="entry name" value="OUTER MEMBRANE USHER PROTEIN"/>
    <property type="match status" value="1"/>
</dbReference>
<comment type="caution">
    <text evidence="12">The sequence shown here is derived from an EMBL/GenBank/DDBJ whole genome shotgun (WGS) entry which is preliminary data.</text>
</comment>
<evidence type="ECO:0000256" key="3">
    <source>
        <dbReference type="ARBA" id="ARBA00022448"/>
    </source>
</evidence>
<dbReference type="Gene3D" id="2.60.40.3110">
    <property type="match status" value="1"/>
</dbReference>
<feature type="transmembrane region" description="Helical" evidence="9">
    <location>
        <begin position="21"/>
        <end position="38"/>
    </location>
</feature>
<evidence type="ECO:0000259" key="10">
    <source>
        <dbReference type="Pfam" id="PF13953"/>
    </source>
</evidence>
<sequence length="876" mass="96336">MKQLYLVKNKKDLHVMTEVNYRRAIFGTSFSLIVGIFFPDFVQAIPNNAVENNHFILTKDRVDPVLAQVKFDSSFLSGEAKRIDLSSFEKGNLIQAGIHQIDVYLNGAWQGRHKLQFKKNKQGRVDACISLILLEEMGVDSQVVLEKSSPSPLPSGQDCTPLNQRISNAFGSYDSGNLRYDISIPQVFMRREARGYVSPSLWDRGINAGFIGYSFNSNFNNSSVLGEQNRESAFLGLNTGFNLNGWQFRHDSNLTWSNTSSEGVHWQGIATYVQRGLPDLGSVLTIGEAYSDGELYDSINYRGVNLASDDRMQPNSQRGYAPVVRGIAKTNARVEIRQNDKLIYSSTVSPGNFIIDDLYPTGYGGDLEVSVIEVDGQRSEFKVPFNSVPHMLREGLSRYALTAGQIRGMQLSNKPWFMRGTYKRGIGNQLTLFGGGTMSDSYMSILFGSGLSTPIGAFSIDITHARTKFKHNGDYSGNSLRLSYSKILENTDTNLSLSAYRYSTEGFYSLSDAVKRLDFESRGSKLLGQGRQRSQFQLTLNQPLGERLGNLYISGSSKDFYDREGTSKQYQLGYNNSWGSVNVGFSLMRTDGFGYSDNQYMLSLSIPLGSGSNPLSMNMDLGATEHGGYDNARVSIAGAAGDDNNISYGISLSDSRSGEASLAGNIDYRSRFTALSAAYSHTSDVRQASFGANGSVLLHSGGVTFSPERGNTMVLIEAPGAENAIVSNSAGVRIDSEGYAVVPYVTPYRLSTISLDPQGMAHDIELESTSQQIAPFAGAIGHLRFKTRKGYSLLIKVSTASDYSLPFGAEVKEEQGHSVGMVGQGQRIYVRTEREQGKLLVQWGERAEQSCYIDYEIPLGADASETGFIMLEKLCQ</sequence>
<evidence type="ECO:0000256" key="7">
    <source>
        <dbReference type="ARBA" id="ARBA00023136"/>
    </source>
</evidence>
<dbReference type="InterPro" id="IPR000015">
    <property type="entry name" value="Fimb_usher"/>
</dbReference>
<dbReference type="PANTHER" id="PTHR30451:SF20">
    <property type="entry name" value="FIMBRIAE USHER"/>
    <property type="match status" value="1"/>
</dbReference>
<accession>A0ABU8SZ22</accession>
<comment type="similarity">
    <text evidence="2">Belongs to the fimbrial export usher family.</text>
</comment>
<name>A0ABU8SZ22_9GAMM</name>
<dbReference type="Gene3D" id="2.60.40.2610">
    <property type="entry name" value="Outer membrane usher protein FimD, plug domain"/>
    <property type="match status" value="1"/>
</dbReference>
<dbReference type="SUPFAM" id="SSF141729">
    <property type="entry name" value="FimD N-terminal domain-like"/>
    <property type="match status" value="1"/>
</dbReference>
<comment type="subcellular location">
    <subcellularLocation>
        <location evidence="1">Cell outer membrane</location>
        <topology evidence="1">Multi-pass membrane protein</topology>
    </subcellularLocation>
</comment>
<keyword evidence="3" id="KW-0813">Transport</keyword>
<dbReference type="InterPro" id="IPR025885">
    <property type="entry name" value="PapC_N"/>
</dbReference>
<evidence type="ECO:0000256" key="9">
    <source>
        <dbReference type="SAM" id="Phobius"/>
    </source>
</evidence>
<keyword evidence="7 9" id="KW-0472">Membrane</keyword>
<evidence type="ECO:0000256" key="4">
    <source>
        <dbReference type="ARBA" id="ARBA00022452"/>
    </source>
</evidence>
<dbReference type="Gene3D" id="3.10.20.410">
    <property type="match status" value="1"/>
</dbReference>
<gene>
    <name evidence="12" type="ORF">PQI24_19770</name>
</gene>
<evidence type="ECO:0000259" key="11">
    <source>
        <dbReference type="Pfam" id="PF13954"/>
    </source>
</evidence>
<dbReference type="Pfam" id="PF13953">
    <property type="entry name" value="PapC_C"/>
    <property type="match status" value="1"/>
</dbReference>
<protein>
    <submittedName>
        <fullName evidence="12">Fimbrial biogenesis outer membrane usher protein</fullName>
    </submittedName>
</protein>
<keyword evidence="6" id="KW-0732">Signal</keyword>
<keyword evidence="13" id="KW-1185">Reference proteome</keyword>
<dbReference type="InterPro" id="IPR042186">
    <property type="entry name" value="FimD_plug_dom"/>
</dbReference>
<evidence type="ECO:0000256" key="5">
    <source>
        <dbReference type="ARBA" id="ARBA00022692"/>
    </source>
</evidence>
<evidence type="ECO:0000256" key="6">
    <source>
        <dbReference type="ARBA" id="ARBA00022729"/>
    </source>
</evidence>
<dbReference type="InterPro" id="IPR025949">
    <property type="entry name" value="PapC-like_C"/>
</dbReference>
<organism evidence="12 13">
    <name type="scientific">Pseudoalteromonas lipolytica</name>
    <dbReference type="NCBI Taxonomy" id="570156"/>
    <lineage>
        <taxon>Bacteria</taxon>
        <taxon>Pseudomonadati</taxon>
        <taxon>Pseudomonadota</taxon>
        <taxon>Gammaproteobacteria</taxon>
        <taxon>Alteromonadales</taxon>
        <taxon>Pseudoalteromonadaceae</taxon>
        <taxon>Pseudoalteromonas</taxon>
    </lineage>
</organism>
<proteinExistence type="inferred from homology"/>
<evidence type="ECO:0000313" key="12">
    <source>
        <dbReference type="EMBL" id="MEJ6498279.1"/>
    </source>
</evidence>
<evidence type="ECO:0000256" key="1">
    <source>
        <dbReference type="ARBA" id="ARBA00004571"/>
    </source>
</evidence>
<evidence type="ECO:0000313" key="13">
    <source>
        <dbReference type="Proteomes" id="UP001377972"/>
    </source>
</evidence>
<keyword evidence="5 9" id="KW-0812">Transmembrane</keyword>
<dbReference type="InterPro" id="IPR037224">
    <property type="entry name" value="PapC_N_sf"/>
</dbReference>
<dbReference type="InterPro" id="IPR043142">
    <property type="entry name" value="PapC-like_C_sf"/>
</dbReference>
<dbReference type="RefSeq" id="WP_339982509.1">
    <property type="nucleotide sequence ID" value="NZ_JAQPZS010000027.1"/>
</dbReference>
<evidence type="ECO:0000256" key="2">
    <source>
        <dbReference type="ARBA" id="ARBA00008064"/>
    </source>
</evidence>
<keyword evidence="9" id="KW-1133">Transmembrane helix</keyword>
<keyword evidence="8" id="KW-0998">Cell outer membrane</keyword>
<dbReference type="Proteomes" id="UP001377972">
    <property type="component" value="Unassembled WGS sequence"/>
</dbReference>
<dbReference type="Pfam" id="PF13954">
    <property type="entry name" value="PapC_N"/>
    <property type="match status" value="1"/>
</dbReference>
<reference evidence="12 13" key="1">
    <citation type="submission" date="2023-01" db="EMBL/GenBank/DDBJ databases">
        <title>Trichodesmium-associated heterotrophic epibiont bacteria.</title>
        <authorList>
            <person name="Cleveland C.S."/>
            <person name="Webb E.A."/>
        </authorList>
    </citation>
    <scope>NUCLEOTIDE SEQUENCE [LARGE SCALE GENOMIC DNA]</scope>
    <source>
        <strain evidence="12 13">USCH2</strain>
    </source>
</reference>
<dbReference type="Gene3D" id="2.60.40.2070">
    <property type="match status" value="1"/>
</dbReference>
<evidence type="ECO:0000256" key="8">
    <source>
        <dbReference type="ARBA" id="ARBA00023237"/>
    </source>
</evidence>
<feature type="domain" description="PapC N-terminal" evidence="11">
    <location>
        <begin position="70"/>
        <end position="216"/>
    </location>
</feature>
<dbReference type="EMBL" id="JAQPZS010000027">
    <property type="protein sequence ID" value="MEJ6498279.1"/>
    <property type="molecule type" value="Genomic_DNA"/>
</dbReference>
<keyword evidence="4" id="KW-1134">Transmembrane beta strand</keyword>